<dbReference type="PANTHER" id="PTHR20905:SF30">
    <property type="entry name" value="N-ACETYLTRANSFERASE DOMAIN-CONTAINING PROTEIN"/>
    <property type="match status" value="1"/>
</dbReference>
<evidence type="ECO:0008006" key="3">
    <source>
        <dbReference type="Google" id="ProtNLM"/>
    </source>
</evidence>
<sequence>MLSRILRASSASSFSRCARTDPVRFVRLTAADSSDVCNFLMRTNIKLSNGSQANYVANYIGSNQSYSARNEHDKIIGVRLSSIVERPKGTSGVETPKDYGHWNVNEVDRYVNALYSQLWSKVPSHWNKLLRNGALSVDEDYGNRGMGRALLHHNLEEVKAEGCKGIASEFTALKSQKIAIKNNYLILHEILHKDWLDEKGNQIIACTDGTDRGFLACMPLE</sequence>
<dbReference type="AlphaFoldDB" id="A0AA39HVW6"/>
<accession>A0AA39HVW6</accession>
<proteinExistence type="predicted"/>
<dbReference type="EMBL" id="JAUCMV010000003">
    <property type="protein sequence ID" value="KAK0413078.1"/>
    <property type="molecule type" value="Genomic_DNA"/>
</dbReference>
<reference evidence="1" key="1">
    <citation type="submission" date="2023-06" db="EMBL/GenBank/DDBJ databases">
        <title>Genomic analysis of the entomopathogenic nematode Steinernema hermaphroditum.</title>
        <authorList>
            <person name="Schwarz E.M."/>
            <person name="Heppert J.K."/>
            <person name="Baniya A."/>
            <person name="Schwartz H.T."/>
            <person name="Tan C.-H."/>
            <person name="Antoshechkin I."/>
            <person name="Sternberg P.W."/>
            <person name="Goodrich-Blair H."/>
            <person name="Dillman A.R."/>
        </authorList>
    </citation>
    <scope>NUCLEOTIDE SEQUENCE</scope>
    <source>
        <strain evidence="1">PS9179</strain>
        <tissue evidence="1">Whole animal</tissue>
    </source>
</reference>
<name>A0AA39HVW6_9BILA</name>
<protein>
    <recommendedName>
        <fullName evidence="3">N-acetyltransferase domain-containing protein</fullName>
    </recommendedName>
</protein>
<keyword evidence="2" id="KW-1185">Reference proteome</keyword>
<evidence type="ECO:0000313" key="1">
    <source>
        <dbReference type="EMBL" id="KAK0413078.1"/>
    </source>
</evidence>
<evidence type="ECO:0000313" key="2">
    <source>
        <dbReference type="Proteomes" id="UP001175271"/>
    </source>
</evidence>
<gene>
    <name evidence="1" type="ORF">QR680_006586</name>
</gene>
<dbReference type="SUPFAM" id="SSF55729">
    <property type="entry name" value="Acyl-CoA N-acyltransferases (Nat)"/>
    <property type="match status" value="1"/>
</dbReference>
<dbReference type="InterPro" id="IPR016181">
    <property type="entry name" value="Acyl_CoA_acyltransferase"/>
</dbReference>
<comment type="caution">
    <text evidence="1">The sequence shown here is derived from an EMBL/GenBank/DDBJ whole genome shotgun (WGS) entry which is preliminary data.</text>
</comment>
<organism evidence="1 2">
    <name type="scientific">Steinernema hermaphroditum</name>
    <dbReference type="NCBI Taxonomy" id="289476"/>
    <lineage>
        <taxon>Eukaryota</taxon>
        <taxon>Metazoa</taxon>
        <taxon>Ecdysozoa</taxon>
        <taxon>Nematoda</taxon>
        <taxon>Chromadorea</taxon>
        <taxon>Rhabditida</taxon>
        <taxon>Tylenchina</taxon>
        <taxon>Panagrolaimomorpha</taxon>
        <taxon>Strongyloidoidea</taxon>
        <taxon>Steinernematidae</taxon>
        <taxon>Steinernema</taxon>
    </lineage>
</organism>
<dbReference type="GO" id="GO:0008080">
    <property type="term" value="F:N-acetyltransferase activity"/>
    <property type="evidence" value="ECO:0007669"/>
    <property type="project" value="TreeGrafter"/>
</dbReference>
<dbReference type="PANTHER" id="PTHR20905">
    <property type="entry name" value="N-ACETYLTRANSFERASE-RELATED"/>
    <property type="match status" value="1"/>
</dbReference>
<dbReference type="CDD" id="cd04301">
    <property type="entry name" value="NAT_SF"/>
    <property type="match status" value="1"/>
</dbReference>
<dbReference type="Proteomes" id="UP001175271">
    <property type="component" value="Unassembled WGS sequence"/>
</dbReference>
<dbReference type="Gene3D" id="3.40.630.30">
    <property type="match status" value="1"/>
</dbReference>